<reference evidence="2 3" key="1">
    <citation type="journal article" date="2021" name="Elife">
        <title>Chloroplast acquisition without the gene transfer in kleptoplastic sea slugs, Plakobranchus ocellatus.</title>
        <authorList>
            <person name="Maeda T."/>
            <person name="Takahashi S."/>
            <person name="Yoshida T."/>
            <person name="Shimamura S."/>
            <person name="Takaki Y."/>
            <person name="Nagai Y."/>
            <person name="Toyoda A."/>
            <person name="Suzuki Y."/>
            <person name="Arimoto A."/>
            <person name="Ishii H."/>
            <person name="Satoh N."/>
            <person name="Nishiyama T."/>
            <person name="Hasebe M."/>
            <person name="Maruyama T."/>
            <person name="Minagawa J."/>
            <person name="Obokata J."/>
            <person name="Shigenobu S."/>
        </authorList>
    </citation>
    <scope>NUCLEOTIDE SEQUENCE [LARGE SCALE GENOMIC DNA]</scope>
</reference>
<protein>
    <submittedName>
        <fullName evidence="2">Uncharacterized protein</fullName>
    </submittedName>
</protein>
<name>A0AAV4GY77_9GAST</name>
<feature type="compositionally biased region" description="Acidic residues" evidence="1">
    <location>
        <begin position="48"/>
        <end position="98"/>
    </location>
</feature>
<evidence type="ECO:0000313" key="2">
    <source>
        <dbReference type="EMBL" id="GFR90115.1"/>
    </source>
</evidence>
<dbReference type="EMBL" id="BMAT01005267">
    <property type="protein sequence ID" value="GFR90115.1"/>
    <property type="molecule type" value="Genomic_DNA"/>
</dbReference>
<evidence type="ECO:0000256" key="1">
    <source>
        <dbReference type="SAM" id="MobiDB-lite"/>
    </source>
</evidence>
<keyword evidence="3" id="KW-1185">Reference proteome</keyword>
<sequence>MTKSCTTATIKPVKNNEIVATLTHQFCFPLDEKIIEPQARRRQRGDCSDDNDDDDDDDDDDADDDDDDDDDDDPDDEYDDEYDNDNDEYDNDNDDYDDEFHVWYQF</sequence>
<feature type="compositionally biased region" description="Basic and acidic residues" evidence="1">
    <location>
        <begin position="37"/>
        <end position="47"/>
    </location>
</feature>
<proteinExistence type="predicted"/>
<dbReference type="Proteomes" id="UP000762676">
    <property type="component" value="Unassembled WGS sequence"/>
</dbReference>
<dbReference type="AlphaFoldDB" id="A0AAV4GY77"/>
<gene>
    <name evidence="2" type="ORF">ElyMa_002559600</name>
</gene>
<evidence type="ECO:0000313" key="3">
    <source>
        <dbReference type="Proteomes" id="UP000762676"/>
    </source>
</evidence>
<accession>A0AAV4GY77</accession>
<organism evidence="2 3">
    <name type="scientific">Elysia marginata</name>
    <dbReference type="NCBI Taxonomy" id="1093978"/>
    <lineage>
        <taxon>Eukaryota</taxon>
        <taxon>Metazoa</taxon>
        <taxon>Spiralia</taxon>
        <taxon>Lophotrochozoa</taxon>
        <taxon>Mollusca</taxon>
        <taxon>Gastropoda</taxon>
        <taxon>Heterobranchia</taxon>
        <taxon>Euthyneura</taxon>
        <taxon>Panpulmonata</taxon>
        <taxon>Sacoglossa</taxon>
        <taxon>Placobranchoidea</taxon>
        <taxon>Plakobranchidae</taxon>
        <taxon>Elysia</taxon>
    </lineage>
</organism>
<comment type="caution">
    <text evidence="2">The sequence shown here is derived from an EMBL/GenBank/DDBJ whole genome shotgun (WGS) entry which is preliminary data.</text>
</comment>
<feature type="region of interest" description="Disordered" evidence="1">
    <location>
        <begin position="37"/>
        <end position="100"/>
    </location>
</feature>